<name>A7ZF76_CAMC1</name>
<evidence type="ECO:0000256" key="1">
    <source>
        <dbReference type="SAM" id="MobiDB-lite"/>
    </source>
</evidence>
<protein>
    <submittedName>
        <fullName evidence="4">Membrane protein</fullName>
    </submittedName>
</protein>
<feature type="compositionally biased region" description="Low complexity" evidence="1">
    <location>
        <begin position="282"/>
        <end position="300"/>
    </location>
</feature>
<proteinExistence type="predicted"/>
<accession>A7ZF76</accession>
<feature type="compositionally biased region" description="Basic and acidic residues" evidence="1">
    <location>
        <begin position="326"/>
        <end position="347"/>
    </location>
</feature>
<dbReference type="HOGENOM" id="CLU_582265_0_0_7"/>
<dbReference type="KEGG" id="cco:CCC13826_0193"/>
<keyword evidence="2" id="KW-0472">Membrane</keyword>
<feature type="compositionally biased region" description="Gly residues" evidence="1">
    <location>
        <begin position="301"/>
        <end position="314"/>
    </location>
</feature>
<keyword evidence="2" id="KW-0812">Transmembrane</keyword>
<keyword evidence="2" id="KW-1133">Transmembrane helix</keyword>
<feature type="chain" id="PRO_5002716296" evidence="3">
    <location>
        <begin position="21"/>
        <end position="469"/>
    </location>
</feature>
<evidence type="ECO:0000313" key="4">
    <source>
        <dbReference type="EMBL" id="EAT98373.1"/>
    </source>
</evidence>
<evidence type="ECO:0000313" key="5">
    <source>
        <dbReference type="Proteomes" id="UP000001121"/>
    </source>
</evidence>
<dbReference type="AlphaFoldDB" id="A7ZF76"/>
<feature type="compositionally biased region" description="Basic and acidic residues" evidence="1">
    <location>
        <begin position="243"/>
        <end position="281"/>
    </location>
</feature>
<organism evidence="4 5">
    <name type="scientific">Campylobacter concisus (strain 13826)</name>
    <dbReference type="NCBI Taxonomy" id="360104"/>
    <lineage>
        <taxon>Bacteria</taxon>
        <taxon>Pseudomonadati</taxon>
        <taxon>Campylobacterota</taxon>
        <taxon>Epsilonproteobacteria</taxon>
        <taxon>Campylobacterales</taxon>
        <taxon>Campylobacteraceae</taxon>
        <taxon>Campylobacter</taxon>
    </lineage>
</organism>
<reference evidence="5" key="1">
    <citation type="submission" date="2007-10" db="EMBL/GenBank/DDBJ databases">
        <title>Genome sequence of Campylobacter concisus 13826 isolated from human feces.</title>
        <authorList>
            <person name="Fouts D.E."/>
            <person name="Mongodin E.F."/>
            <person name="Puiu D."/>
            <person name="Sebastian Y."/>
            <person name="Miller W.G."/>
            <person name="Mandrell R.E."/>
            <person name="On S."/>
            <person name="Nelson K.E."/>
        </authorList>
    </citation>
    <scope>NUCLEOTIDE SEQUENCE [LARGE SCALE GENOMIC DNA]</scope>
    <source>
        <strain evidence="5">13826</strain>
    </source>
</reference>
<gene>
    <name evidence="4" type="ORF">CCC13826_0193</name>
</gene>
<dbReference type="STRING" id="360104.CCC13826_0193"/>
<sequence>MKFLIKLFCLLSLLSSFSFSDVWVKTDKILGVLKPIDNCEFFLGKNFFKCSIQETGTYRFFRVDLVRDFLYFNPTKSSGYYYNTMYYYFIDKVQYSGYFSYVNEYSSYLYSESDAQSGQLFTYTNIFEFRLSDPLAECSVGENFGIKSKKCFPACPAGQSWDSENEVCYSDCSDKNLNKFGYSNGTAQGGCVDCSSAFTDHDIASCICSGFGTTLSEKGTYLSLEGSSFVSYSCANGSDITFKRRSNENTDKDKDKKKDNNSTNSSDKDKDNPNPDKKDNNESSNNSSGESGNSSNNNSGGSSGNGSRGGGGTGVETKPNPNNGNGKEDGKGDGKQDGKGEEGKGDDNVGPANLDYEGLKASSETFEGQFKTAIDDSFSFVNDVKASLTDTIQKIKDGNLISLKKGAVPTTCPLSFQIDMTYFSKNLTFDFCKIVSPVSSSLYILFYLAFFILFLVVTIKLFILTFMGW</sequence>
<evidence type="ECO:0000256" key="3">
    <source>
        <dbReference type="SAM" id="SignalP"/>
    </source>
</evidence>
<dbReference type="EMBL" id="CP000792">
    <property type="protein sequence ID" value="EAT98373.1"/>
    <property type="molecule type" value="Genomic_DNA"/>
</dbReference>
<evidence type="ECO:0000256" key="2">
    <source>
        <dbReference type="SAM" id="Phobius"/>
    </source>
</evidence>
<dbReference type="OrthoDB" id="5365064at2"/>
<dbReference type="Proteomes" id="UP000001121">
    <property type="component" value="Chromosome"/>
</dbReference>
<dbReference type="RefSeq" id="WP_012140306.1">
    <property type="nucleotide sequence ID" value="NC_009802.2"/>
</dbReference>
<feature type="region of interest" description="Disordered" evidence="1">
    <location>
        <begin position="243"/>
        <end position="355"/>
    </location>
</feature>
<feature type="transmembrane region" description="Helical" evidence="2">
    <location>
        <begin position="442"/>
        <end position="463"/>
    </location>
</feature>
<feature type="signal peptide" evidence="3">
    <location>
        <begin position="1"/>
        <end position="20"/>
    </location>
</feature>
<keyword evidence="3" id="KW-0732">Signal</keyword>
<dbReference type="eggNOG" id="ENOG50300WN">
    <property type="taxonomic scope" value="Bacteria"/>
</dbReference>